<evidence type="ECO:0000256" key="1">
    <source>
        <dbReference type="ARBA" id="ARBA00010075"/>
    </source>
</evidence>
<dbReference type="InterPro" id="IPR002559">
    <property type="entry name" value="Transposase_11"/>
</dbReference>
<proteinExistence type="inferred from homology"/>
<evidence type="ECO:0000313" key="6">
    <source>
        <dbReference type="EMBL" id="MDM8196798.1"/>
    </source>
</evidence>
<dbReference type="RefSeq" id="WP_289528217.1">
    <property type="nucleotide sequence ID" value="NZ_JAUDCK010000057.1"/>
</dbReference>
<dbReference type="Gene3D" id="3.90.350.10">
    <property type="entry name" value="Transposase Inhibitor Protein From Tn5, Chain A, domain 1"/>
    <property type="match status" value="1"/>
</dbReference>
<sequence>LVLSMMMNNVVKSSQLAAIFSEFNAIIHSDITNRLCRKRTQDFTRNRNMNFYSLIYYFIFRNRTTTNAELSHFYSSIDRFEKRISKQALNKAIRKLNPNVFSYLINRFSAIYYTSSLPKKYRGYFLIAEDGNYMEIPYNVYNIYDFHFVENQHIIDMFDVKKVQSKAGGLYDVLNGLFIDFSLRPAPYSELPLAFSHLYRSQSIFKGKDVIYLADRYYGSAEIISHLECIDYHYIIRGKSNFYKKQVALMKSDDEWIEVEIDEKWRKRFRFSPEAMELRENNPVMKIRVIKRRIEYINNHGEACQKKLIFFTNLGEEFSAQEIIELYTYRWDIEVSYKTLKTDQEIERHISSDGDVARNDIYAKVLFHNIAGIMRKELNRSLEMKESNRQYVVNIAQLHEIIHDVNILLSMINGKKRQLKKKIEQIEKMLDKIKVPVRPNRHYQRWGRVMISPPSYRFRLDGRNNPKVRRYKSVLMTISP</sequence>
<dbReference type="PANTHER" id="PTHR33258">
    <property type="entry name" value="TRANSPOSASE INSL FOR INSERTION SEQUENCE ELEMENT IS186A-RELATED"/>
    <property type="match status" value="1"/>
</dbReference>
<dbReference type="SUPFAM" id="SSF53098">
    <property type="entry name" value="Ribonuclease H-like"/>
    <property type="match status" value="1"/>
</dbReference>
<evidence type="ECO:0000256" key="2">
    <source>
        <dbReference type="ARBA" id="ARBA00022578"/>
    </source>
</evidence>
<dbReference type="InterPro" id="IPR047952">
    <property type="entry name" value="Transpos_IS4"/>
</dbReference>
<evidence type="ECO:0000259" key="5">
    <source>
        <dbReference type="Pfam" id="PF01609"/>
    </source>
</evidence>
<evidence type="ECO:0000256" key="4">
    <source>
        <dbReference type="ARBA" id="ARBA00023172"/>
    </source>
</evidence>
<accession>A0ABT7UKY0</accession>
<organism evidence="6 7">
    <name type="scientific">Massilimicrobiota timonensis</name>
    <dbReference type="NCBI Taxonomy" id="1776392"/>
    <lineage>
        <taxon>Bacteria</taxon>
        <taxon>Bacillati</taxon>
        <taxon>Bacillota</taxon>
        <taxon>Erysipelotrichia</taxon>
        <taxon>Erysipelotrichales</taxon>
        <taxon>Erysipelotrichaceae</taxon>
        <taxon>Massilimicrobiota</taxon>
    </lineage>
</organism>
<comment type="similarity">
    <text evidence="1">Belongs to the transposase 11 family.</text>
</comment>
<keyword evidence="3" id="KW-0238">DNA-binding</keyword>
<reference evidence="7" key="1">
    <citation type="submission" date="2023-06" db="EMBL/GenBank/DDBJ databases">
        <title>Identification and characterization of horizontal gene transfer across gut microbiota members of farm animals based on homology search.</title>
        <authorList>
            <person name="Zeman M."/>
            <person name="Kubasova T."/>
            <person name="Jahodarova E."/>
            <person name="Nykrynova M."/>
            <person name="Rychlik I."/>
        </authorList>
    </citation>
    <scope>NUCLEOTIDE SEQUENCE [LARGE SCALE GENOMIC DNA]</scope>
    <source>
        <strain evidence="7">ET341</strain>
    </source>
</reference>
<dbReference type="InterPro" id="IPR012337">
    <property type="entry name" value="RNaseH-like_sf"/>
</dbReference>
<feature type="domain" description="Transposase IS4-like" evidence="5">
    <location>
        <begin position="166"/>
        <end position="370"/>
    </location>
</feature>
<evidence type="ECO:0000313" key="7">
    <source>
        <dbReference type="Proteomes" id="UP001529275"/>
    </source>
</evidence>
<reference evidence="6 7" key="2">
    <citation type="submission" date="2023-06" db="EMBL/GenBank/DDBJ databases">
        <authorList>
            <person name="Zeman M."/>
            <person name="Kubasova T."/>
            <person name="Jahodarova E."/>
            <person name="Nykrynova M."/>
            <person name="Rychlik I."/>
        </authorList>
    </citation>
    <scope>NUCLEOTIDE SEQUENCE [LARGE SCALE GENOMIC DNA]</scope>
    <source>
        <strain evidence="6 7">ET341</strain>
    </source>
</reference>
<dbReference type="Proteomes" id="UP001529275">
    <property type="component" value="Unassembled WGS sequence"/>
</dbReference>
<dbReference type="NCBIfam" id="NF033592">
    <property type="entry name" value="transpos_IS4_1"/>
    <property type="match status" value="1"/>
</dbReference>
<keyword evidence="4" id="KW-0233">DNA recombination</keyword>
<gene>
    <name evidence="6" type="ORF">QUV98_10770</name>
</gene>
<dbReference type="EMBL" id="JAUDCK010000057">
    <property type="protein sequence ID" value="MDM8196798.1"/>
    <property type="molecule type" value="Genomic_DNA"/>
</dbReference>
<name>A0ABT7UKY0_9FIRM</name>
<evidence type="ECO:0000256" key="3">
    <source>
        <dbReference type="ARBA" id="ARBA00023125"/>
    </source>
</evidence>
<feature type="non-terminal residue" evidence="6">
    <location>
        <position position="1"/>
    </location>
</feature>
<comment type="caution">
    <text evidence="6">The sequence shown here is derived from an EMBL/GenBank/DDBJ whole genome shotgun (WGS) entry which is preliminary data.</text>
</comment>
<keyword evidence="2" id="KW-0815">Transposition</keyword>
<keyword evidence="7" id="KW-1185">Reference proteome</keyword>
<protein>
    <submittedName>
        <fullName evidence="6">IS4 family transposase</fullName>
    </submittedName>
</protein>
<dbReference type="PANTHER" id="PTHR33258:SF1">
    <property type="entry name" value="TRANSPOSASE INSL FOR INSERTION SEQUENCE ELEMENT IS186A-RELATED"/>
    <property type="match status" value="1"/>
</dbReference>
<dbReference type="Pfam" id="PF01609">
    <property type="entry name" value="DDE_Tnp_1"/>
    <property type="match status" value="1"/>
</dbReference>